<dbReference type="Proteomes" id="UP000826725">
    <property type="component" value="Chromosome"/>
</dbReference>
<dbReference type="EMBL" id="AP024086">
    <property type="protein sequence ID" value="BCL59935.1"/>
    <property type="molecule type" value="Genomic_DNA"/>
</dbReference>
<accession>A0A8D5FG44</accession>
<evidence type="ECO:0000313" key="3">
    <source>
        <dbReference type="Proteomes" id="UP000826725"/>
    </source>
</evidence>
<protein>
    <recommendedName>
        <fullName evidence="4">PEGA domain-containing protein</fullName>
    </recommendedName>
</protein>
<organism evidence="2 3">
    <name type="scientific">Desulfomarina profundi</name>
    <dbReference type="NCBI Taxonomy" id="2772557"/>
    <lineage>
        <taxon>Bacteria</taxon>
        <taxon>Pseudomonadati</taxon>
        <taxon>Thermodesulfobacteriota</taxon>
        <taxon>Desulfobulbia</taxon>
        <taxon>Desulfobulbales</taxon>
        <taxon>Desulfobulbaceae</taxon>
        <taxon>Desulfomarina</taxon>
    </lineage>
</organism>
<feature type="signal peptide" evidence="1">
    <location>
        <begin position="1"/>
        <end position="23"/>
    </location>
</feature>
<sequence length="226" mass="25924">MRQTLFIYSLLFLVLILSGCAQKSTMDTVIKTRPAGATITIDGIQQPEVTPFSYKFDFANNQEYTLLVDRDGYFQKEVIVNKNYPLLKKGKILIKLTPSPLWEATTFSPATNNWVQVLVGGELTAKMAWQIMVDAVIKRSANIKELNYEAGYLQTKFTVKKFDTQNGEFLLRCQMIATLVSSEPLIYRIKDVAEWSGNGVQWHPYNRIFIEHANMIEEIQDRLRSN</sequence>
<name>A0A8D5FG44_9BACT</name>
<dbReference type="RefSeq" id="WP_228856112.1">
    <property type="nucleotide sequence ID" value="NZ_AP024086.1"/>
</dbReference>
<evidence type="ECO:0008006" key="4">
    <source>
        <dbReference type="Google" id="ProtNLM"/>
    </source>
</evidence>
<feature type="chain" id="PRO_5034429697" description="PEGA domain-containing protein" evidence="1">
    <location>
        <begin position="24"/>
        <end position="226"/>
    </location>
</feature>
<dbReference type="KEGG" id="dbk:DGMP_06280"/>
<keyword evidence="1" id="KW-0732">Signal</keyword>
<gene>
    <name evidence="2" type="ORF">DGMP_06280</name>
</gene>
<dbReference type="PROSITE" id="PS51257">
    <property type="entry name" value="PROKAR_LIPOPROTEIN"/>
    <property type="match status" value="1"/>
</dbReference>
<evidence type="ECO:0000256" key="1">
    <source>
        <dbReference type="SAM" id="SignalP"/>
    </source>
</evidence>
<dbReference type="AlphaFoldDB" id="A0A8D5FG44"/>
<reference evidence="2" key="1">
    <citation type="submission" date="2020-09" db="EMBL/GenBank/DDBJ databases">
        <title>Desulfogranum mesoprofundum gen. nov., sp. nov., a novel mesophilic, sulfate-reducing chemolithoautotroph isolated from a deep-sea hydrothermal vent chimney in the Suiyo Seamount.</title>
        <authorList>
            <person name="Hashimoto Y."/>
            <person name="Nakagawa S."/>
        </authorList>
    </citation>
    <scope>NUCLEOTIDE SEQUENCE</scope>
    <source>
        <strain evidence="2">KT2</strain>
    </source>
</reference>
<keyword evidence="3" id="KW-1185">Reference proteome</keyword>
<proteinExistence type="predicted"/>
<evidence type="ECO:0000313" key="2">
    <source>
        <dbReference type="EMBL" id="BCL59935.1"/>
    </source>
</evidence>